<dbReference type="GO" id="GO:0016020">
    <property type="term" value="C:membrane"/>
    <property type="evidence" value="ECO:0007669"/>
    <property type="project" value="UniProtKB-SubCell"/>
</dbReference>
<evidence type="ECO:0000256" key="1">
    <source>
        <dbReference type="ARBA" id="ARBA00004141"/>
    </source>
</evidence>
<dbReference type="Gene3D" id="1.20.120.350">
    <property type="entry name" value="Voltage-gated potassium channels. Chain C"/>
    <property type="match status" value="1"/>
</dbReference>
<evidence type="ECO:0000256" key="2">
    <source>
        <dbReference type="ARBA" id="ARBA00022692"/>
    </source>
</evidence>
<reference evidence="5" key="1">
    <citation type="submission" date="2017-10" db="EMBL/GenBank/DDBJ databases">
        <title>Draft genome sequence of the planktic cyanobacteria Tychonema bourrellyi isolated from alpine lentic freshwater.</title>
        <authorList>
            <person name="Tett A."/>
            <person name="Armanini F."/>
            <person name="Asnicar F."/>
            <person name="Boscaini A."/>
            <person name="Pasolli E."/>
            <person name="Zolfo M."/>
            <person name="Donati C."/>
            <person name="Salmaso N."/>
            <person name="Segata N."/>
        </authorList>
    </citation>
    <scope>NUCLEOTIDE SEQUENCE</scope>
    <source>
        <strain evidence="5">FEM_GT703</strain>
    </source>
</reference>
<dbReference type="AlphaFoldDB" id="A0A2G4F752"/>
<evidence type="ECO:0000256" key="4">
    <source>
        <dbReference type="ARBA" id="ARBA00023136"/>
    </source>
</evidence>
<proteinExistence type="predicted"/>
<name>A0A2G4F752_9CYAN</name>
<keyword evidence="4" id="KW-0472">Membrane</keyword>
<comment type="subcellular location">
    <subcellularLocation>
        <location evidence="1">Membrane</location>
        <topology evidence="1">Multi-pass membrane protein</topology>
    </subcellularLocation>
</comment>
<accession>A0A2G4F752</accession>
<dbReference type="EMBL" id="NXIB02000001">
    <property type="protein sequence ID" value="PHX57447.1"/>
    <property type="molecule type" value="Genomic_DNA"/>
</dbReference>
<sequence length="457" mass="53331">MALVALGNLSLVLFDISYVPWRDFYERELPLITQAYDPFKGIKPHRDTQKYLESLDELKKQLVQTGLASPKITAQLQELDNLSTKMIDEDPFRAASKSGTLEKIKDRLRERIPNPQYSAKQSFKTFWSQDYLSRQGWQQEINWFDSKIKPLIATNYYREIGDNGELKDDFWMIDLPFILIFAIEFLARTYTISHRHRSVSWRAAMLWRWYDIFMLLPFWRLLRVLSVTIRIHQAKMPDLQPIRIQISRGFVANFAQELTEVVVIQLINQMQQSISSGELAKQLFQSEKQRYLDINNINEIEAIATHLVQITVHKVLPQLQPDLEALLRYNIEMFLKQSPLYQGWKQVPGLGNLPAQLAEQLVAELSKLATLGPQDAYEAFKIASEDPIGTKLSSQLVQHFGQALGAELQQQQTWKEIQLLLCDFLEEFKINYIQRLSEEDFEKILEQAKELQRIAPR</sequence>
<dbReference type="Proteomes" id="UP000226442">
    <property type="component" value="Unassembled WGS sequence"/>
</dbReference>
<gene>
    <name evidence="5" type="ORF">CP500_000005</name>
</gene>
<keyword evidence="3" id="KW-1133">Transmembrane helix</keyword>
<dbReference type="InterPro" id="IPR027359">
    <property type="entry name" value="Volt_channel_dom_sf"/>
</dbReference>
<protein>
    <submittedName>
        <fullName evidence="5">Uncharacterized protein</fullName>
    </submittedName>
</protein>
<evidence type="ECO:0000313" key="5">
    <source>
        <dbReference type="EMBL" id="PHX57447.1"/>
    </source>
</evidence>
<keyword evidence="6" id="KW-1185">Reference proteome</keyword>
<evidence type="ECO:0000256" key="3">
    <source>
        <dbReference type="ARBA" id="ARBA00022989"/>
    </source>
</evidence>
<comment type="caution">
    <text evidence="5">The sequence shown here is derived from an EMBL/GenBank/DDBJ whole genome shotgun (WGS) entry which is preliminary data.</text>
</comment>
<evidence type="ECO:0000313" key="6">
    <source>
        <dbReference type="Proteomes" id="UP000226442"/>
    </source>
</evidence>
<dbReference type="OrthoDB" id="501625at2"/>
<organism evidence="5 6">
    <name type="scientific">Tychonema bourrellyi FEM_GT703</name>
    <dbReference type="NCBI Taxonomy" id="2040638"/>
    <lineage>
        <taxon>Bacteria</taxon>
        <taxon>Bacillati</taxon>
        <taxon>Cyanobacteriota</taxon>
        <taxon>Cyanophyceae</taxon>
        <taxon>Oscillatoriophycideae</taxon>
        <taxon>Oscillatoriales</taxon>
        <taxon>Microcoleaceae</taxon>
        <taxon>Tychonema</taxon>
    </lineage>
</organism>
<keyword evidence="2" id="KW-0812">Transmembrane</keyword>